<dbReference type="EMBL" id="KI271613">
    <property type="protein sequence ID" value="ERL63790.1"/>
    <property type="molecule type" value="Genomic_DNA"/>
</dbReference>
<reference evidence="3" key="1">
    <citation type="journal article" date="2013" name="Genome Announc.">
        <title>Whole-Genome Sequencing of Lactobacillus shenzhenensis Strain LY-73T.</title>
        <authorList>
            <person name="Lin Z."/>
            <person name="Liu Z."/>
            <person name="Yang R."/>
            <person name="Zou Y."/>
            <person name="Wan D."/>
            <person name="Chen J."/>
            <person name="Guo M."/>
            <person name="Zhao J."/>
            <person name="Fang C."/>
            <person name="Yang R."/>
            <person name="Liu F."/>
        </authorList>
    </citation>
    <scope>NUCLEOTIDE SEQUENCE [LARGE SCALE GENOMIC DNA]</scope>
    <source>
        <strain evidence="3">LY-73</strain>
    </source>
</reference>
<dbReference type="InterPro" id="IPR029039">
    <property type="entry name" value="Flavoprotein-like_sf"/>
</dbReference>
<dbReference type="STRING" id="1231336.L248_2150"/>
<dbReference type="HOGENOM" id="CLU_055322_2_2_9"/>
<dbReference type="AlphaFoldDB" id="U4TK93"/>
<dbReference type="InterPro" id="IPR005025">
    <property type="entry name" value="FMN_Rdtase-like_dom"/>
</dbReference>
<dbReference type="RefSeq" id="WP_022530904.1">
    <property type="nucleotide sequence ID" value="NZ_KI271613.1"/>
</dbReference>
<dbReference type="eggNOG" id="COG0431">
    <property type="taxonomic scope" value="Bacteria"/>
</dbReference>
<protein>
    <recommendedName>
        <fullName evidence="1">NADPH-dependent FMN reductase-like domain-containing protein</fullName>
    </recommendedName>
</protein>
<dbReference type="InterPro" id="IPR050712">
    <property type="entry name" value="NAD(P)H-dep_reductase"/>
</dbReference>
<feature type="domain" description="NADPH-dependent FMN reductase-like" evidence="1">
    <location>
        <begin position="17"/>
        <end position="164"/>
    </location>
</feature>
<dbReference type="Pfam" id="PF03358">
    <property type="entry name" value="FMN_red"/>
    <property type="match status" value="1"/>
</dbReference>
<dbReference type="PANTHER" id="PTHR30543:SF21">
    <property type="entry name" value="NAD(P)H-DEPENDENT FMN REDUCTASE LOT6"/>
    <property type="match status" value="1"/>
</dbReference>
<dbReference type="GO" id="GO:0005829">
    <property type="term" value="C:cytosol"/>
    <property type="evidence" value="ECO:0007669"/>
    <property type="project" value="TreeGrafter"/>
</dbReference>
<accession>U4TK93</accession>
<dbReference type="PANTHER" id="PTHR30543">
    <property type="entry name" value="CHROMATE REDUCTASE"/>
    <property type="match status" value="1"/>
</dbReference>
<dbReference type="Proteomes" id="UP000030647">
    <property type="component" value="Unassembled WGS sequence"/>
</dbReference>
<gene>
    <name evidence="2" type="ORF">L248_2150</name>
</gene>
<evidence type="ECO:0000313" key="2">
    <source>
        <dbReference type="EMBL" id="ERL63790.1"/>
    </source>
</evidence>
<dbReference type="GO" id="GO:0016491">
    <property type="term" value="F:oxidoreductase activity"/>
    <property type="evidence" value="ECO:0007669"/>
    <property type="project" value="InterPro"/>
</dbReference>
<sequence>MGLVKVNKKGRQLTTTHIGIIMGSTRRNALGARIFTYLQTQFPNTDQITYDWLDLRDYPLPLYDHSETPLEDAISDPTPEETRWLTALAAQDGYVILTPEYDHAIPGGLKNALDLVGPQVDHKPVQVIGYSHFSDGGMLAAASIVPILQMLKMIVLPDPVLLWSADPNFTTTGQLDMTVANSDHFADRLADAMYDIAFYSALLKANPYRPRH</sequence>
<organism evidence="2 3">
    <name type="scientific">Schleiferilactobacillus shenzhenensis LY-73</name>
    <dbReference type="NCBI Taxonomy" id="1231336"/>
    <lineage>
        <taxon>Bacteria</taxon>
        <taxon>Bacillati</taxon>
        <taxon>Bacillota</taxon>
        <taxon>Bacilli</taxon>
        <taxon>Lactobacillales</taxon>
        <taxon>Lactobacillaceae</taxon>
        <taxon>Schleiferilactobacillus</taxon>
    </lineage>
</organism>
<dbReference type="Gene3D" id="3.40.50.360">
    <property type="match status" value="1"/>
</dbReference>
<evidence type="ECO:0000259" key="1">
    <source>
        <dbReference type="Pfam" id="PF03358"/>
    </source>
</evidence>
<dbReference type="SUPFAM" id="SSF52218">
    <property type="entry name" value="Flavoproteins"/>
    <property type="match status" value="1"/>
</dbReference>
<keyword evidence="3" id="KW-1185">Reference proteome</keyword>
<evidence type="ECO:0000313" key="3">
    <source>
        <dbReference type="Proteomes" id="UP000030647"/>
    </source>
</evidence>
<proteinExistence type="predicted"/>
<dbReference type="GO" id="GO:0010181">
    <property type="term" value="F:FMN binding"/>
    <property type="evidence" value="ECO:0007669"/>
    <property type="project" value="TreeGrafter"/>
</dbReference>
<name>U4TK93_9LACO</name>